<feature type="compositionally biased region" description="Polar residues" evidence="1">
    <location>
        <begin position="874"/>
        <end position="896"/>
    </location>
</feature>
<reference evidence="3" key="1">
    <citation type="submission" date="2023-01" db="EMBL/GenBank/DDBJ databases">
        <title>Colletotrichum chrysophilum M932 genome sequence.</title>
        <authorList>
            <person name="Baroncelli R."/>
        </authorList>
    </citation>
    <scope>NUCLEOTIDE SEQUENCE</scope>
    <source>
        <strain evidence="3">M932</strain>
    </source>
</reference>
<dbReference type="AlphaFoldDB" id="A0AAD9ECJ5"/>
<name>A0AAD9ECJ5_9PEZI</name>
<evidence type="ECO:0000313" key="4">
    <source>
        <dbReference type="Proteomes" id="UP001243330"/>
    </source>
</evidence>
<feature type="compositionally biased region" description="Low complexity" evidence="1">
    <location>
        <begin position="716"/>
        <end position="733"/>
    </location>
</feature>
<feature type="compositionally biased region" description="Polar residues" evidence="1">
    <location>
        <begin position="743"/>
        <end position="752"/>
    </location>
</feature>
<evidence type="ECO:0000256" key="1">
    <source>
        <dbReference type="SAM" id="MobiDB-lite"/>
    </source>
</evidence>
<evidence type="ECO:0000313" key="3">
    <source>
        <dbReference type="EMBL" id="KAK1840016.1"/>
    </source>
</evidence>
<feature type="region of interest" description="Disordered" evidence="1">
    <location>
        <begin position="799"/>
        <end position="820"/>
    </location>
</feature>
<dbReference type="PANTHER" id="PTHR42085">
    <property type="entry name" value="F-BOX DOMAIN-CONTAINING PROTEIN"/>
    <property type="match status" value="1"/>
</dbReference>
<feature type="compositionally biased region" description="Acidic residues" evidence="1">
    <location>
        <begin position="106"/>
        <end position="115"/>
    </location>
</feature>
<feature type="compositionally biased region" description="Acidic residues" evidence="1">
    <location>
        <begin position="127"/>
        <end position="146"/>
    </location>
</feature>
<gene>
    <name evidence="3" type="ORF">CCHR01_17357</name>
</gene>
<accession>A0AAD9ECJ5</accession>
<feature type="region of interest" description="Disordered" evidence="1">
    <location>
        <begin position="671"/>
        <end position="764"/>
    </location>
</feature>
<feature type="compositionally biased region" description="Basic and acidic residues" evidence="1">
    <location>
        <begin position="849"/>
        <end position="862"/>
    </location>
</feature>
<protein>
    <recommendedName>
        <fullName evidence="2">DUF7730 domain-containing protein</fullName>
    </recommendedName>
</protein>
<dbReference type="InterPro" id="IPR038883">
    <property type="entry name" value="AN11006-like"/>
</dbReference>
<feature type="region of interest" description="Disordered" evidence="1">
    <location>
        <begin position="843"/>
        <end position="928"/>
    </location>
</feature>
<dbReference type="Pfam" id="PF24864">
    <property type="entry name" value="DUF7730"/>
    <property type="match status" value="1"/>
</dbReference>
<dbReference type="InterPro" id="IPR056632">
    <property type="entry name" value="DUF7730"/>
</dbReference>
<keyword evidence="4" id="KW-1185">Reference proteome</keyword>
<dbReference type="PANTHER" id="PTHR42085:SF2">
    <property type="entry name" value="F-BOX DOMAIN-CONTAINING PROTEIN"/>
    <property type="match status" value="1"/>
</dbReference>
<comment type="caution">
    <text evidence="3">The sequence shown here is derived from an EMBL/GenBank/DDBJ whole genome shotgun (WGS) entry which is preliminary data.</text>
</comment>
<sequence>MSSTPSSQEGSALPAEGLDSPAQMPRDDSPNSSSSPYAMNTGLMELLKYNNQHHYDSDKDEVDSIDGDGSDGSTPSPVTLKQAKREKSRKPARKSPISPEKVLSTDESDSEDSDSIGDPVELGRVDQEEEGPDAMDSEGETEDDDGASNHNFDDNENESFRRPSVDLDRVACTDDCRHQFRAAFGTLEQQVSDLQDQIRSLTLQSGEKDRQIEGKNKEIERLKGKPVHRQRKTKRTWPHELRRLQANDPEAMDYKKIYNLCCREENMSSRVDLIHPNLRLRHPTARDVQKEIETEMSTVQLDIESDDGNESDTTVVRARSLSDASEELFVRDSESLEGIASLSTEKEAESPSTMCGFPFKKLPSEVRAKILTFVFVQDHKLMHCISRLDPFLAPDEPVQPSSRRTGLLNRFHVSGSSCSVTYAIKPNEHLALFLVCKEWYFLGAHAFYGLNTFAFSSIGEFARFFRGIGKARSQRIQHVELLWIGNQYRTLPFQLEGKKKKYTSRRTWDSSLLCDLPRLKSLTIHINETGSQYIRRKHEPSTVKYFMASKTAGQPNFRFARSLRTLQGIDHIHQLRGMQVIRFLDFEKHLKLGGRHDIRDWTFGRDVETVTTLPKPPAVSQAAELRNLTPISRGFVAEEGHWKVIEELYNTSSAFDTEGYQKPEIRYARACPPSTEHSLGNTAEVPEHKTVIRSQQTARQKRNDASDTESTRTLSDADSTSRATATNSRSITTDSRFSRDASELSSAGSNFGNPIDIDSFEPRRRLRENSTASTGLFVRQESFDGRSVSRGVARRAWSSTSRIPSPTPSVGREPSAGLDTSGLFLPSYSPPQRGPAYPRVQVLGAPDGENPKKRPYDAEENHQSGLDWSVPCPASSQSGSQRIRPSNTNPFISSNPDVHFGMGRMSSESETGFYPFSKKQGNKKQKQN</sequence>
<dbReference type="Proteomes" id="UP001243330">
    <property type="component" value="Unassembled WGS sequence"/>
</dbReference>
<organism evidence="3 4">
    <name type="scientific">Colletotrichum chrysophilum</name>
    <dbReference type="NCBI Taxonomy" id="1836956"/>
    <lineage>
        <taxon>Eukaryota</taxon>
        <taxon>Fungi</taxon>
        <taxon>Dikarya</taxon>
        <taxon>Ascomycota</taxon>
        <taxon>Pezizomycotina</taxon>
        <taxon>Sordariomycetes</taxon>
        <taxon>Hypocreomycetidae</taxon>
        <taxon>Glomerellales</taxon>
        <taxon>Glomerellaceae</taxon>
        <taxon>Colletotrichum</taxon>
        <taxon>Colletotrichum gloeosporioides species complex</taxon>
    </lineage>
</organism>
<dbReference type="EMBL" id="JAQOWY010000603">
    <property type="protein sequence ID" value="KAK1840016.1"/>
    <property type="molecule type" value="Genomic_DNA"/>
</dbReference>
<feature type="compositionally biased region" description="Basic residues" evidence="1">
    <location>
        <begin position="82"/>
        <end position="93"/>
    </location>
</feature>
<evidence type="ECO:0000259" key="2">
    <source>
        <dbReference type="Pfam" id="PF24864"/>
    </source>
</evidence>
<feature type="compositionally biased region" description="Polar residues" evidence="1">
    <location>
        <begin position="1"/>
        <end position="10"/>
    </location>
</feature>
<feature type="region of interest" description="Disordered" evidence="1">
    <location>
        <begin position="1"/>
        <end position="162"/>
    </location>
</feature>
<feature type="domain" description="DUF7730" evidence="2">
    <location>
        <begin position="359"/>
        <end position="529"/>
    </location>
</feature>
<proteinExistence type="predicted"/>
<feature type="compositionally biased region" description="Acidic residues" evidence="1">
    <location>
        <begin position="58"/>
        <end position="69"/>
    </location>
</feature>